<sequence length="78" mass="8746">MGLFTGILTLPFAPLRGVISLAELIKGRVDEELSDPAAIRRELERAERAREAGEITAEEEAEIQQRVMQRLGANEKER</sequence>
<proteinExistence type="predicted"/>
<dbReference type="OrthoDB" id="3541554at2"/>
<dbReference type="Pfam" id="PF05120">
    <property type="entry name" value="GvpG"/>
    <property type="match status" value="1"/>
</dbReference>
<evidence type="ECO:0000313" key="1">
    <source>
        <dbReference type="EMBL" id="KAA9159294.1"/>
    </source>
</evidence>
<dbReference type="AlphaFoldDB" id="A0A5N0UZN9"/>
<comment type="caution">
    <text evidence="1">The sequence shown here is derived from an EMBL/GenBank/DDBJ whole genome shotgun (WGS) entry which is preliminary data.</text>
</comment>
<reference evidence="1" key="1">
    <citation type="submission" date="2019-09" db="EMBL/GenBank/DDBJ databases">
        <authorList>
            <person name="Teo W.F.A."/>
            <person name="Duangmal K."/>
        </authorList>
    </citation>
    <scope>NUCLEOTIDE SEQUENCE [LARGE SCALE GENOMIC DNA]</scope>
    <source>
        <strain evidence="1">K81G1</strain>
    </source>
</reference>
<evidence type="ECO:0000313" key="2">
    <source>
        <dbReference type="Proteomes" id="UP000319769"/>
    </source>
</evidence>
<organism evidence="1 2">
    <name type="scientific">Amycolatopsis acidicola</name>
    <dbReference type="NCBI Taxonomy" id="2596893"/>
    <lineage>
        <taxon>Bacteria</taxon>
        <taxon>Bacillati</taxon>
        <taxon>Actinomycetota</taxon>
        <taxon>Actinomycetes</taxon>
        <taxon>Pseudonocardiales</taxon>
        <taxon>Pseudonocardiaceae</taxon>
        <taxon>Amycolatopsis</taxon>
    </lineage>
</organism>
<dbReference type="Proteomes" id="UP000319769">
    <property type="component" value="Unassembled WGS sequence"/>
</dbReference>
<dbReference type="InterPro" id="IPR007804">
    <property type="entry name" value="GvpG"/>
</dbReference>
<gene>
    <name evidence="1" type="ORF">FPZ12_020525</name>
</gene>
<keyword evidence="2" id="KW-1185">Reference proteome</keyword>
<name>A0A5N0UZN9_9PSEU</name>
<protein>
    <submittedName>
        <fullName evidence="1">Gas vesicle protein G</fullName>
    </submittedName>
</protein>
<accession>A0A5N0UZN9</accession>
<dbReference type="RefSeq" id="WP_144762450.1">
    <property type="nucleotide sequence ID" value="NZ_VMNW02000030.1"/>
</dbReference>
<dbReference type="EMBL" id="VMNW02000030">
    <property type="protein sequence ID" value="KAA9159294.1"/>
    <property type="molecule type" value="Genomic_DNA"/>
</dbReference>